<evidence type="ECO:0008006" key="4">
    <source>
        <dbReference type="Google" id="ProtNLM"/>
    </source>
</evidence>
<comment type="caution">
    <text evidence="2">The sequence shown here is derived from an EMBL/GenBank/DDBJ whole genome shotgun (WGS) entry which is preliminary data.</text>
</comment>
<keyword evidence="1" id="KW-0812">Transmembrane</keyword>
<keyword evidence="1" id="KW-0472">Membrane</keyword>
<feature type="transmembrane region" description="Helical" evidence="1">
    <location>
        <begin position="51"/>
        <end position="72"/>
    </location>
</feature>
<dbReference type="EMBL" id="QRNO01000086">
    <property type="protein sequence ID" value="RHK47627.1"/>
    <property type="molecule type" value="Genomic_DNA"/>
</dbReference>
<sequence>MMKDKALEELFLAARPTFDDGDAFIQKLEKRLDAVEYLKQHEEACIRRYRYAMLATFVLGLVLGGGAIAMMLNAPADQPLFTFGAESGLLLLLGQYSRFAAVILCSGLVCLTIVSIVNIIVDLLNMRDVNKTYFVK</sequence>
<evidence type="ECO:0000313" key="3">
    <source>
        <dbReference type="Proteomes" id="UP000286598"/>
    </source>
</evidence>
<name>A0A3R6IQ79_9BACT</name>
<dbReference type="AlphaFoldDB" id="A0A3R6IQ79"/>
<proteinExistence type="predicted"/>
<dbReference type="Proteomes" id="UP000286598">
    <property type="component" value="Unassembled WGS sequence"/>
</dbReference>
<evidence type="ECO:0000256" key="1">
    <source>
        <dbReference type="SAM" id="Phobius"/>
    </source>
</evidence>
<organism evidence="2 3">
    <name type="scientific">Leyella stercorea</name>
    <dbReference type="NCBI Taxonomy" id="363265"/>
    <lineage>
        <taxon>Bacteria</taxon>
        <taxon>Pseudomonadati</taxon>
        <taxon>Bacteroidota</taxon>
        <taxon>Bacteroidia</taxon>
        <taxon>Bacteroidales</taxon>
        <taxon>Prevotellaceae</taxon>
        <taxon>Leyella</taxon>
    </lineage>
</organism>
<keyword evidence="3" id="KW-1185">Reference proteome</keyword>
<keyword evidence="1" id="KW-1133">Transmembrane helix</keyword>
<reference evidence="2 3" key="1">
    <citation type="submission" date="2018-08" db="EMBL/GenBank/DDBJ databases">
        <title>A genome reference for cultivated species of the human gut microbiota.</title>
        <authorList>
            <person name="Zou Y."/>
            <person name="Xue W."/>
            <person name="Luo G."/>
        </authorList>
    </citation>
    <scope>NUCLEOTIDE SEQUENCE [LARGE SCALE GENOMIC DNA]</scope>
    <source>
        <strain evidence="2 3">AF42-9</strain>
    </source>
</reference>
<gene>
    <name evidence="2" type="ORF">DW060_11955</name>
</gene>
<accession>A0A3R6IQ79</accession>
<evidence type="ECO:0000313" key="2">
    <source>
        <dbReference type="EMBL" id="RHK47627.1"/>
    </source>
</evidence>
<dbReference type="OrthoDB" id="1082565at2"/>
<feature type="transmembrane region" description="Helical" evidence="1">
    <location>
        <begin position="99"/>
        <end position="121"/>
    </location>
</feature>
<protein>
    <recommendedName>
        <fullName evidence="4">DUF5056 domain-containing protein</fullName>
    </recommendedName>
</protein>